<organism evidence="1 2">
    <name type="scientific">Aureobasidium vineae</name>
    <dbReference type="NCBI Taxonomy" id="2773715"/>
    <lineage>
        <taxon>Eukaryota</taxon>
        <taxon>Fungi</taxon>
        <taxon>Dikarya</taxon>
        <taxon>Ascomycota</taxon>
        <taxon>Pezizomycotina</taxon>
        <taxon>Dothideomycetes</taxon>
        <taxon>Dothideomycetidae</taxon>
        <taxon>Dothideales</taxon>
        <taxon>Saccotheciaceae</taxon>
        <taxon>Aureobasidium</taxon>
    </lineage>
</organism>
<sequence>MAGTTNITLAESRAQPLAHSSYLGDERLVSSPLYEGFPYGGTTSMNLASHNSYVTHQQSSSPSLGNTDFMYGYQQIPRAHNSPHYTPHNMPSTSIPSYYGMPHTAQAFAASTASFHGLDPTTARSGMYEAVSYDHQAFQTSGFAVSDGYNNYIPHGQVQQQTPAQEYDPDLRARFDHYQSQTREIFTHVKDRDLKPTGSLLLQTTKVSTRIDCNYGKPSTNAG</sequence>
<proteinExistence type="predicted"/>
<reference evidence="1" key="1">
    <citation type="submission" date="2020-06" db="EMBL/GenBank/DDBJ databases">
        <authorList>
            <person name="Onetto C."/>
        </authorList>
    </citation>
    <scope>NUCLEOTIDE SEQUENCE</scope>
</reference>
<protein>
    <submittedName>
        <fullName evidence="1">Uncharacterized protein</fullName>
    </submittedName>
</protein>
<dbReference type="AlphaFoldDB" id="A0A9N8JBE8"/>
<comment type="caution">
    <text evidence="1">The sequence shown here is derived from an EMBL/GenBank/DDBJ whole genome shotgun (WGS) entry which is preliminary data.</text>
</comment>
<name>A0A9N8JBE8_9PEZI</name>
<gene>
    <name evidence="1" type="ORF">AWRI4619_LOCUS579</name>
</gene>
<dbReference type="EMBL" id="CAIJEN010000001">
    <property type="protein sequence ID" value="CAD0082012.1"/>
    <property type="molecule type" value="Genomic_DNA"/>
</dbReference>
<keyword evidence="2" id="KW-1185">Reference proteome</keyword>
<accession>A0A9N8JBE8</accession>
<evidence type="ECO:0000313" key="1">
    <source>
        <dbReference type="EMBL" id="CAD0082012.1"/>
    </source>
</evidence>
<evidence type="ECO:0000313" key="2">
    <source>
        <dbReference type="Proteomes" id="UP000716446"/>
    </source>
</evidence>
<dbReference type="Proteomes" id="UP000716446">
    <property type="component" value="Unassembled WGS sequence"/>
</dbReference>